<protein>
    <submittedName>
        <fullName evidence="2">Dolichyl-phosphate-mannose--protein mannosyltransferase</fullName>
    </submittedName>
</protein>
<evidence type="ECO:0000256" key="1">
    <source>
        <dbReference type="SAM" id="Phobius"/>
    </source>
</evidence>
<name>A0A396Z8G5_9LEPT</name>
<evidence type="ECO:0000313" key="3">
    <source>
        <dbReference type="Proteomes" id="UP000265798"/>
    </source>
</evidence>
<organism evidence="2 3">
    <name type="scientific">Leptospira stimsonii</name>
    <dbReference type="NCBI Taxonomy" id="2202203"/>
    <lineage>
        <taxon>Bacteria</taxon>
        <taxon>Pseudomonadati</taxon>
        <taxon>Spirochaetota</taxon>
        <taxon>Spirochaetia</taxon>
        <taxon>Leptospirales</taxon>
        <taxon>Leptospiraceae</taxon>
        <taxon>Leptospira</taxon>
    </lineage>
</organism>
<feature type="transmembrane region" description="Helical" evidence="1">
    <location>
        <begin position="340"/>
        <end position="357"/>
    </location>
</feature>
<feature type="transmembrane region" description="Helical" evidence="1">
    <location>
        <begin position="438"/>
        <end position="454"/>
    </location>
</feature>
<evidence type="ECO:0000313" key="2">
    <source>
        <dbReference type="EMBL" id="RHX89928.1"/>
    </source>
</evidence>
<keyword evidence="1" id="KW-1133">Transmembrane helix</keyword>
<feature type="transmembrane region" description="Helical" evidence="1">
    <location>
        <begin position="40"/>
        <end position="59"/>
    </location>
</feature>
<feature type="transmembrane region" description="Helical" evidence="1">
    <location>
        <begin position="194"/>
        <end position="216"/>
    </location>
</feature>
<sequence>MENSLYDRKTSIYEMISNLVLFLFFLPSLAFQFLGERKDFYLLLLANLPAFVAYVWIVFSQEIEEFFSKSFKSVSKIRMFFSELSNFRFSLRTWIVFGFVLRFVMFFSDPILSEDVLRFLWDGLLIQEGISPFSVLPKDLDLYVFDGSKRIIATQLLSDMNSAKFYSVYPPLLQFFYFISAKGMLWFQNISAGILIWKSVLIVSECGVLSFLCLILKRNGLPLRRSLIYWMNPLPILEIAGNAHPEPVLLFFLIGAVYFFWKWNEEQKIKDFLLHIFFLGFGILSKITPLILLPWVGFIIWERKKFLLLFRTSFSTIVVTLAALFFFWEDLFEKQSESGIGVFFQLFEFNGGVYYLLREFLRATGGNFYLAGKICGLATLVILLAYSYQRRKDKSLRDFFFTAESIYWIFLFLSTTVHPWYILPLIVFSVFSKNVSPVVWSALVLVSYSTYSVVPYRDSFLWIFLEYGILFFFLHIDYKVISSLNPSTRSSTVT</sequence>
<dbReference type="EMBL" id="QHCT01000003">
    <property type="protein sequence ID" value="RHX89928.1"/>
    <property type="molecule type" value="Genomic_DNA"/>
</dbReference>
<dbReference type="Pfam" id="PF26314">
    <property type="entry name" value="MptA_B_family"/>
    <property type="match status" value="1"/>
</dbReference>
<proteinExistence type="predicted"/>
<reference evidence="3" key="1">
    <citation type="submission" date="2018-05" db="EMBL/GenBank/DDBJ databases">
        <title>Leptospira yasudae sp. nov. and Leptospira stimsonii sp. nov., two pathogenic species of the genus Leptospira isolated from environmental sources.</title>
        <authorList>
            <person name="Casanovas-Massana A."/>
            <person name="Hamond C."/>
            <person name="Santos L.A."/>
            <person name="Hacker K.P."/>
            <person name="Balassiano I."/>
            <person name="Medeiros M.A."/>
            <person name="Reis M.G."/>
            <person name="Ko A.I."/>
            <person name="Wunder E.A."/>
        </authorList>
    </citation>
    <scope>NUCLEOTIDE SEQUENCE [LARGE SCALE GENOMIC DNA]</scope>
    <source>
        <strain evidence="3">Yale</strain>
    </source>
</reference>
<feature type="transmembrane region" description="Helical" evidence="1">
    <location>
        <begin position="89"/>
        <end position="108"/>
    </location>
</feature>
<keyword evidence="1" id="KW-0472">Membrane</keyword>
<feature type="transmembrane region" description="Helical" evidence="1">
    <location>
        <begin position="406"/>
        <end position="431"/>
    </location>
</feature>
<comment type="caution">
    <text evidence="2">The sequence shown here is derived from an EMBL/GenBank/DDBJ whole genome shotgun (WGS) entry which is preliminary data.</text>
</comment>
<keyword evidence="2" id="KW-0808">Transferase</keyword>
<keyword evidence="1" id="KW-0812">Transmembrane</keyword>
<dbReference type="Proteomes" id="UP000265798">
    <property type="component" value="Unassembled WGS sequence"/>
</dbReference>
<feature type="transmembrane region" description="Helical" evidence="1">
    <location>
        <begin position="460"/>
        <end position="481"/>
    </location>
</feature>
<feature type="transmembrane region" description="Helical" evidence="1">
    <location>
        <begin position="12"/>
        <end position="34"/>
    </location>
</feature>
<feature type="transmembrane region" description="Helical" evidence="1">
    <location>
        <begin position="308"/>
        <end position="328"/>
    </location>
</feature>
<dbReference type="GO" id="GO:0016757">
    <property type="term" value="F:glycosyltransferase activity"/>
    <property type="evidence" value="ECO:0007669"/>
    <property type="project" value="UniProtKB-KW"/>
</dbReference>
<accession>A0A396Z8G5</accession>
<feature type="transmembrane region" description="Helical" evidence="1">
    <location>
        <begin position="273"/>
        <end position="301"/>
    </location>
</feature>
<gene>
    <name evidence="2" type="ORF">DLM75_13345</name>
</gene>
<keyword evidence="2" id="KW-0328">Glycosyltransferase</keyword>
<feature type="transmembrane region" description="Helical" evidence="1">
    <location>
        <begin position="369"/>
        <end position="386"/>
    </location>
</feature>
<dbReference type="AlphaFoldDB" id="A0A396Z8G5"/>